<dbReference type="PANTHER" id="PTHR19282:SF527">
    <property type="entry name" value="TETRASPANIN"/>
    <property type="match status" value="1"/>
</dbReference>
<dbReference type="AlphaFoldDB" id="W5NHR1"/>
<dbReference type="PANTHER" id="PTHR19282">
    <property type="entry name" value="TETRASPANIN"/>
    <property type="match status" value="1"/>
</dbReference>
<dbReference type="InterPro" id="IPR018499">
    <property type="entry name" value="Tetraspanin/Peripherin"/>
</dbReference>
<proteinExistence type="inferred from homology"/>
<evidence type="ECO:0000313" key="8">
    <source>
        <dbReference type="Proteomes" id="UP000018468"/>
    </source>
</evidence>
<comment type="subcellular location">
    <subcellularLocation>
        <location evidence="1 6">Membrane</location>
        <topology evidence="1 6">Multi-pass membrane protein</topology>
    </subcellularLocation>
</comment>
<dbReference type="EMBL" id="AHAT01008703">
    <property type="status" value="NOT_ANNOTATED_CDS"/>
    <property type="molecule type" value="Genomic_DNA"/>
</dbReference>
<dbReference type="Gene3D" id="1.10.1450.10">
    <property type="entry name" value="Tetraspanin"/>
    <property type="match status" value="1"/>
</dbReference>
<dbReference type="KEGG" id="loc:107078040"/>
<organism evidence="7 8">
    <name type="scientific">Lepisosteus oculatus</name>
    <name type="common">Spotted gar</name>
    <dbReference type="NCBI Taxonomy" id="7918"/>
    <lineage>
        <taxon>Eukaryota</taxon>
        <taxon>Metazoa</taxon>
        <taxon>Chordata</taxon>
        <taxon>Craniata</taxon>
        <taxon>Vertebrata</taxon>
        <taxon>Euteleostomi</taxon>
        <taxon>Actinopterygii</taxon>
        <taxon>Neopterygii</taxon>
        <taxon>Holostei</taxon>
        <taxon>Semionotiformes</taxon>
        <taxon>Lepisosteidae</taxon>
        <taxon>Lepisosteus</taxon>
    </lineage>
</organism>
<keyword evidence="5 6" id="KW-0472">Membrane</keyword>
<keyword evidence="8" id="KW-1185">Reference proteome</keyword>
<dbReference type="STRING" id="7918.ENSLOCP00000020170"/>
<dbReference type="Bgee" id="ENSLOCG00000016339">
    <property type="expression patterns" value="Expressed in intestine and 4 other cell types or tissues"/>
</dbReference>
<reference evidence="7" key="2">
    <citation type="submission" date="2025-08" db="UniProtKB">
        <authorList>
            <consortium name="Ensembl"/>
        </authorList>
    </citation>
    <scope>IDENTIFICATION</scope>
</reference>
<dbReference type="GO" id="GO:0005886">
    <property type="term" value="C:plasma membrane"/>
    <property type="evidence" value="ECO:0000318"/>
    <property type="project" value="GO_Central"/>
</dbReference>
<evidence type="ECO:0000256" key="6">
    <source>
        <dbReference type="RuleBase" id="RU361218"/>
    </source>
</evidence>
<feature type="transmembrane region" description="Helical" evidence="6">
    <location>
        <begin position="231"/>
        <end position="256"/>
    </location>
</feature>
<dbReference type="InterPro" id="IPR000301">
    <property type="entry name" value="Tetraspanin_animals"/>
</dbReference>
<keyword evidence="4 6" id="KW-1133">Transmembrane helix</keyword>
<dbReference type="FunFam" id="1.10.1450.10:FF:000025">
    <property type="entry name" value="Tetraspanin"/>
    <property type="match status" value="1"/>
</dbReference>
<evidence type="ECO:0000256" key="3">
    <source>
        <dbReference type="ARBA" id="ARBA00022692"/>
    </source>
</evidence>
<comment type="similarity">
    <text evidence="2 6">Belongs to the tetraspanin (TM4SF) family.</text>
</comment>
<sequence>MVKLEVTIMKVEDKIQILRFFLMVFNGVFLVLGFLLLGSGLWILFDRNSFITLIRAEDQPIEPVEFVATCLLVIGFVVAVVCFIGCLGAYKEIRCLLLMYLSCLIIIVSGQILITFVLLINKNKINDVLEKEIHLMITTYGGNGTTEPDNNKNEWKILDAVQHNLECCGIYNFTDWQINGYIASLNDSSVYPCSCFNITTSSIFCSETEQNLHLYKKGCGKEIDDWLSENIFGILSIGLGLTIIQIFQFFIGVHLFRNIGRRI</sequence>
<dbReference type="OMA" id="IFACSAW"/>
<reference evidence="8" key="1">
    <citation type="submission" date="2011-12" db="EMBL/GenBank/DDBJ databases">
        <title>The Draft Genome of Lepisosteus oculatus.</title>
        <authorList>
            <consortium name="The Broad Institute Genome Assembly &amp; Analysis Group"/>
            <consortium name="Computational R&amp;D Group"/>
            <consortium name="and Sequencing Platform"/>
            <person name="Di Palma F."/>
            <person name="Alfoldi J."/>
            <person name="Johnson J."/>
            <person name="Berlin A."/>
            <person name="Gnerre S."/>
            <person name="Jaffe D."/>
            <person name="MacCallum I."/>
            <person name="Young S."/>
            <person name="Walker B.J."/>
            <person name="Lander E.S."/>
            <person name="Lindblad-Toh K."/>
        </authorList>
    </citation>
    <scope>NUCLEOTIDE SEQUENCE [LARGE SCALE GENOMIC DNA]</scope>
</reference>
<dbReference type="Pfam" id="PF00335">
    <property type="entry name" value="Tetraspanin"/>
    <property type="match status" value="1"/>
</dbReference>
<name>W5NHR1_LEPOC</name>
<dbReference type="eggNOG" id="KOG3882">
    <property type="taxonomic scope" value="Eukaryota"/>
</dbReference>
<dbReference type="InParanoid" id="W5NHR1"/>
<protein>
    <recommendedName>
        <fullName evidence="6">Tetraspanin</fullName>
    </recommendedName>
</protein>
<feature type="transmembrane region" description="Helical" evidence="6">
    <location>
        <begin position="65"/>
        <end position="90"/>
    </location>
</feature>
<reference evidence="7" key="3">
    <citation type="submission" date="2025-09" db="UniProtKB">
        <authorList>
            <consortium name="Ensembl"/>
        </authorList>
    </citation>
    <scope>IDENTIFICATION</scope>
</reference>
<evidence type="ECO:0000256" key="2">
    <source>
        <dbReference type="ARBA" id="ARBA00006840"/>
    </source>
</evidence>
<evidence type="ECO:0000256" key="5">
    <source>
        <dbReference type="ARBA" id="ARBA00023136"/>
    </source>
</evidence>
<dbReference type="PRINTS" id="PR00259">
    <property type="entry name" value="TMFOUR"/>
</dbReference>
<dbReference type="Ensembl" id="ENSLOCT00000020203.1">
    <property type="protein sequence ID" value="ENSLOCP00000020170.1"/>
    <property type="gene ID" value="ENSLOCG00000016339.1"/>
</dbReference>
<evidence type="ECO:0000256" key="4">
    <source>
        <dbReference type="ARBA" id="ARBA00022989"/>
    </source>
</evidence>
<dbReference type="InterPro" id="IPR008952">
    <property type="entry name" value="Tetraspanin_EC2_sf"/>
</dbReference>
<evidence type="ECO:0000313" key="7">
    <source>
        <dbReference type="Ensembl" id="ENSLOCP00000020170.1"/>
    </source>
</evidence>
<feature type="transmembrane region" description="Helical" evidence="6">
    <location>
        <begin position="20"/>
        <end position="45"/>
    </location>
</feature>
<feature type="transmembrane region" description="Helical" evidence="6">
    <location>
        <begin position="97"/>
        <end position="120"/>
    </location>
</feature>
<dbReference type="Proteomes" id="UP000018468">
    <property type="component" value="Linkage group LG8"/>
</dbReference>
<evidence type="ECO:0000256" key="1">
    <source>
        <dbReference type="ARBA" id="ARBA00004141"/>
    </source>
</evidence>
<accession>W5NHR1</accession>
<dbReference type="SUPFAM" id="SSF48652">
    <property type="entry name" value="Tetraspanin"/>
    <property type="match status" value="1"/>
</dbReference>
<dbReference type="GeneID" id="107078040"/>
<keyword evidence="3 6" id="KW-0812">Transmembrane</keyword>
<dbReference type="PIRSF" id="PIRSF002419">
    <property type="entry name" value="Tetraspanin"/>
    <property type="match status" value="1"/>
</dbReference>
<dbReference type="HOGENOM" id="CLU_055524_4_1_1"/>
<dbReference type="OrthoDB" id="6361633at2759"/>
<dbReference type="GeneTree" id="ENSGT00940000167105"/>